<organism evidence="4">
    <name type="scientific">Candidatus Kentrum sp. LPFa</name>
    <dbReference type="NCBI Taxonomy" id="2126335"/>
    <lineage>
        <taxon>Bacteria</taxon>
        <taxon>Pseudomonadati</taxon>
        <taxon>Pseudomonadota</taxon>
        <taxon>Gammaproteobacteria</taxon>
        <taxon>Candidatus Kentrum</taxon>
    </lineage>
</organism>
<evidence type="ECO:0000256" key="2">
    <source>
        <dbReference type="ARBA" id="ARBA00022679"/>
    </source>
</evidence>
<reference evidence="4" key="1">
    <citation type="submission" date="2019-02" db="EMBL/GenBank/DDBJ databases">
        <authorList>
            <person name="Gruber-Vodicka R. H."/>
            <person name="Seah K. B. B."/>
        </authorList>
    </citation>
    <scope>NUCLEOTIDE SEQUENCE</scope>
    <source>
        <strain evidence="4">BECK_S313</strain>
    </source>
</reference>
<dbReference type="Pfam" id="PF13649">
    <property type="entry name" value="Methyltransf_25"/>
    <property type="match status" value="1"/>
</dbReference>
<proteinExistence type="predicted"/>
<gene>
    <name evidence="4" type="ORF">BECKLPF1236B_GA0070989_11757</name>
</gene>
<dbReference type="PANTHER" id="PTHR43861">
    <property type="entry name" value="TRANS-ACONITATE 2-METHYLTRANSFERASE-RELATED"/>
    <property type="match status" value="1"/>
</dbReference>
<dbReference type="CDD" id="cd02440">
    <property type="entry name" value="AdoMet_MTases"/>
    <property type="match status" value="1"/>
</dbReference>
<dbReference type="EMBL" id="CAADFK010000175">
    <property type="protein sequence ID" value="VFK19531.1"/>
    <property type="molecule type" value="Genomic_DNA"/>
</dbReference>
<dbReference type="Gene3D" id="3.40.50.150">
    <property type="entry name" value="Vaccinia Virus protein VP39"/>
    <property type="match status" value="1"/>
</dbReference>
<dbReference type="InterPro" id="IPR029063">
    <property type="entry name" value="SAM-dependent_MTases_sf"/>
</dbReference>
<dbReference type="GO" id="GO:0032259">
    <property type="term" value="P:methylation"/>
    <property type="evidence" value="ECO:0007669"/>
    <property type="project" value="UniProtKB-KW"/>
</dbReference>
<feature type="domain" description="Methyltransferase" evidence="3">
    <location>
        <begin position="40"/>
        <end position="135"/>
    </location>
</feature>
<protein>
    <submittedName>
        <fullName evidence="4">Ubiquinone/menaquinone biosynthesis C-methylase UbiE</fullName>
    </submittedName>
</protein>
<dbReference type="SUPFAM" id="SSF53335">
    <property type="entry name" value="S-adenosyl-L-methionine-dependent methyltransferases"/>
    <property type="match status" value="1"/>
</dbReference>
<name>A0A450WR71_9GAMM</name>
<keyword evidence="1 4" id="KW-0489">Methyltransferase</keyword>
<evidence type="ECO:0000313" key="4">
    <source>
        <dbReference type="EMBL" id="VFK19531.1"/>
    </source>
</evidence>
<accession>A0A450WR71</accession>
<dbReference type="InterPro" id="IPR041698">
    <property type="entry name" value="Methyltransf_25"/>
</dbReference>
<evidence type="ECO:0000259" key="3">
    <source>
        <dbReference type="Pfam" id="PF13649"/>
    </source>
</evidence>
<keyword evidence="2" id="KW-0808">Transferase</keyword>
<sequence length="245" mass="28252">MAVYDSIAEQYQKNIGLPPRQYAEPETYFHILGDLSGKSILDLACGEGLYTRKLKQKGAARVVGLDISEKMIELAMREERAGPLGIEYMVRDVLELGQIGKFDRVVATYLLNYSRTREELSRMCRNIYLNLKPDGRFVTLNNNNDQSADFSPKLVKYGYTISIPEPLMEGAPITITQKMEGGEEVRFDNYYLSNATYESVFWEVGFKEMFWHPIRISPEGIRKFGREYWKDFLESPTFTCIECVK</sequence>
<dbReference type="GO" id="GO:0008168">
    <property type="term" value="F:methyltransferase activity"/>
    <property type="evidence" value="ECO:0007669"/>
    <property type="project" value="UniProtKB-KW"/>
</dbReference>
<keyword evidence="4" id="KW-0830">Ubiquinone</keyword>
<dbReference type="AlphaFoldDB" id="A0A450WR71"/>
<dbReference type="PANTHER" id="PTHR43861:SF1">
    <property type="entry name" value="TRANS-ACONITATE 2-METHYLTRANSFERASE"/>
    <property type="match status" value="1"/>
</dbReference>
<evidence type="ECO:0000256" key="1">
    <source>
        <dbReference type="ARBA" id="ARBA00022603"/>
    </source>
</evidence>